<dbReference type="Proteomes" id="UP000555411">
    <property type="component" value="Unassembled WGS sequence"/>
</dbReference>
<dbReference type="AlphaFoldDB" id="A0A842I6M3"/>
<sequence length="80" mass="8693">DTHEIVYAEGAPSESFHPGQQGWGALAEEAKDEILTLFPMLADANFQAYGPAARRSLTAREAKLARQYLLDGTKTIDAAE</sequence>
<organism evidence="1 2">
    <name type="scientific">Paragemmobacter straminiformis</name>
    <dbReference type="NCBI Taxonomy" id="2045119"/>
    <lineage>
        <taxon>Bacteria</taxon>
        <taxon>Pseudomonadati</taxon>
        <taxon>Pseudomonadota</taxon>
        <taxon>Alphaproteobacteria</taxon>
        <taxon>Rhodobacterales</taxon>
        <taxon>Paracoccaceae</taxon>
        <taxon>Paragemmobacter</taxon>
    </lineage>
</organism>
<gene>
    <name evidence="1" type="ORF">H7F16_05875</name>
</gene>
<evidence type="ECO:0000313" key="2">
    <source>
        <dbReference type="Proteomes" id="UP000555411"/>
    </source>
</evidence>
<feature type="non-terminal residue" evidence="1">
    <location>
        <position position="1"/>
    </location>
</feature>
<comment type="caution">
    <text evidence="1">The sequence shown here is derived from an EMBL/GenBank/DDBJ whole genome shotgun (WGS) entry which is preliminary data.</text>
</comment>
<dbReference type="EMBL" id="JACLQD010000001">
    <property type="protein sequence ID" value="MBC2835027.1"/>
    <property type="molecule type" value="Genomic_DNA"/>
</dbReference>
<name>A0A842I6M3_9RHOB</name>
<keyword evidence="2" id="KW-1185">Reference proteome</keyword>
<proteinExistence type="predicted"/>
<reference evidence="1 2" key="1">
    <citation type="journal article" date="2017" name="Int. J. Syst. Evol. Microbiol.">
        <title>Gemmobacter straminiformis sp. nov., isolated from an artificial fountain.</title>
        <authorList>
            <person name="Kang J.Y."/>
            <person name="Kim M.J."/>
            <person name="Chun J."/>
            <person name="Son K.P."/>
            <person name="Jahng K.Y."/>
        </authorList>
    </citation>
    <scope>NUCLEOTIDE SEQUENCE [LARGE SCALE GENOMIC DNA]</scope>
    <source>
        <strain evidence="1 2">CAM-8</strain>
    </source>
</reference>
<protein>
    <submittedName>
        <fullName evidence="1">Type I secretion protein</fullName>
    </submittedName>
</protein>
<evidence type="ECO:0000313" key="1">
    <source>
        <dbReference type="EMBL" id="MBC2835027.1"/>
    </source>
</evidence>
<accession>A0A842I6M3</accession>